<evidence type="ECO:0000313" key="2">
    <source>
        <dbReference type="EMBL" id="RPA74056.1"/>
    </source>
</evidence>
<reference evidence="2 3" key="1">
    <citation type="journal article" date="2018" name="Nat. Ecol. Evol.">
        <title>Pezizomycetes genomes reveal the molecular basis of ectomycorrhizal truffle lifestyle.</title>
        <authorList>
            <person name="Murat C."/>
            <person name="Payen T."/>
            <person name="Noel B."/>
            <person name="Kuo A."/>
            <person name="Morin E."/>
            <person name="Chen J."/>
            <person name="Kohler A."/>
            <person name="Krizsan K."/>
            <person name="Balestrini R."/>
            <person name="Da Silva C."/>
            <person name="Montanini B."/>
            <person name="Hainaut M."/>
            <person name="Levati E."/>
            <person name="Barry K.W."/>
            <person name="Belfiori B."/>
            <person name="Cichocki N."/>
            <person name="Clum A."/>
            <person name="Dockter R.B."/>
            <person name="Fauchery L."/>
            <person name="Guy J."/>
            <person name="Iotti M."/>
            <person name="Le Tacon F."/>
            <person name="Lindquist E.A."/>
            <person name="Lipzen A."/>
            <person name="Malagnac F."/>
            <person name="Mello A."/>
            <person name="Molinier V."/>
            <person name="Miyauchi S."/>
            <person name="Poulain J."/>
            <person name="Riccioni C."/>
            <person name="Rubini A."/>
            <person name="Sitrit Y."/>
            <person name="Splivallo R."/>
            <person name="Traeger S."/>
            <person name="Wang M."/>
            <person name="Zifcakova L."/>
            <person name="Wipf D."/>
            <person name="Zambonelli A."/>
            <person name="Paolocci F."/>
            <person name="Nowrousian M."/>
            <person name="Ottonello S."/>
            <person name="Baldrian P."/>
            <person name="Spatafora J.W."/>
            <person name="Henrissat B."/>
            <person name="Nagy L.G."/>
            <person name="Aury J.M."/>
            <person name="Wincker P."/>
            <person name="Grigoriev I.V."/>
            <person name="Bonfante P."/>
            <person name="Martin F.M."/>
        </authorList>
    </citation>
    <scope>NUCLEOTIDE SEQUENCE [LARGE SCALE GENOMIC DNA]</scope>
    <source>
        <strain evidence="2 3">RN42</strain>
    </source>
</reference>
<accession>A0A3N4HMB3</accession>
<evidence type="ECO:0000313" key="3">
    <source>
        <dbReference type="Proteomes" id="UP000275078"/>
    </source>
</evidence>
<feature type="region of interest" description="Disordered" evidence="1">
    <location>
        <begin position="235"/>
        <end position="288"/>
    </location>
</feature>
<protein>
    <submittedName>
        <fullName evidence="2">Uncharacterized protein</fullName>
    </submittedName>
</protein>
<organism evidence="2 3">
    <name type="scientific">Ascobolus immersus RN42</name>
    <dbReference type="NCBI Taxonomy" id="1160509"/>
    <lineage>
        <taxon>Eukaryota</taxon>
        <taxon>Fungi</taxon>
        <taxon>Dikarya</taxon>
        <taxon>Ascomycota</taxon>
        <taxon>Pezizomycotina</taxon>
        <taxon>Pezizomycetes</taxon>
        <taxon>Pezizales</taxon>
        <taxon>Ascobolaceae</taxon>
        <taxon>Ascobolus</taxon>
    </lineage>
</organism>
<evidence type="ECO:0000256" key="1">
    <source>
        <dbReference type="SAM" id="MobiDB-lite"/>
    </source>
</evidence>
<dbReference type="AlphaFoldDB" id="A0A3N4HMB3"/>
<feature type="compositionally biased region" description="Polar residues" evidence="1">
    <location>
        <begin position="91"/>
        <end position="102"/>
    </location>
</feature>
<gene>
    <name evidence="2" type="ORF">BJ508DRAFT_333480</name>
</gene>
<feature type="compositionally biased region" description="Basic and acidic residues" evidence="1">
    <location>
        <begin position="248"/>
        <end position="257"/>
    </location>
</feature>
<dbReference type="EMBL" id="ML119802">
    <property type="protein sequence ID" value="RPA74056.1"/>
    <property type="molecule type" value="Genomic_DNA"/>
</dbReference>
<feature type="compositionally biased region" description="Polar residues" evidence="1">
    <location>
        <begin position="45"/>
        <end position="60"/>
    </location>
</feature>
<sequence length="474" mass="51041">MLKGDHSALLFADTRGRNPAPDPLRGSSPDDLFQLPLSPRKPVGSRNTSPFGGPRQTGSMGYNAGSRSAKGPRRFSERTHPSGRLDALQAKSETARSPSSSYRRLEVSGGIETGGQWITQGHPKNVGKDQRNPQAPNNSSGGSSGTSKAVNPDPYRRARGGMGQLRGIRHPELDTVVGVEGVSVCGCTMEMGGWTKGVENGGSLRAVCNSVATCSPPQSIGGYCFGEGDGCRDTGDDTRANPRSPVDTGEREEREAGSEEAGNASNGIRETRSLDGIELDPDSSSRGTELPAVVAFETNCRRELPEFGGAIDGPASVDGPGRSGEYRRKVEYSAGTPIVDDGPSVTRDKSASVITTTVSQEESKDINLWKRLLEHPQWYEDGDDLNVDTIEYACPDGMVEIAYCDWGDDQDGDILLRMNQTYYLYVGVMFGCYRVGSVGEEEAVIDTLLANHEKGGMMIHKRAGWEEVYLEHIK</sequence>
<keyword evidence="3" id="KW-1185">Reference proteome</keyword>
<dbReference type="Proteomes" id="UP000275078">
    <property type="component" value="Unassembled WGS sequence"/>
</dbReference>
<name>A0A3N4HMB3_ASCIM</name>
<feature type="region of interest" description="Disordered" evidence="1">
    <location>
        <begin position="1"/>
        <end position="167"/>
    </location>
</feature>
<proteinExistence type="predicted"/>